<dbReference type="OrthoDB" id="9803050at2"/>
<dbReference type="InterPro" id="IPR032508">
    <property type="entry name" value="FecR_C"/>
</dbReference>
<evidence type="ECO:0000313" key="12">
    <source>
        <dbReference type="Proteomes" id="UP000184050"/>
    </source>
</evidence>
<evidence type="ECO:0000259" key="8">
    <source>
        <dbReference type="Pfam" id="PF02462"/>
    </source>
</evidence>
<evidence type="ECO:0000256" key="3">
    <source>
        <dbReference type="ARBA" id="ARBA00022452"/>
    </source>
</evidence>
<keyword evidence="7" id="KW-0998">Cell outer membrane</keyword>
<dbReference type="Pfam" id="PF13715">
    <property type="entry name" value="CarbopepD_reg_2"/>
    <property type="match status" value="1"/>
</dbReference>
<keyword evidence="11" id="KW-0675">Receptor</keyword>
<evidence type="ECO:0000256" key="5">
    <source>
        <dbReference type="ARBA" id="ARBA00022729"/>
    </source>
</evidence>
<dbReference type="GO" id="GO:0044718">
    <property type="term" value="P:siderophore transmembrane transport"/>
    <property type="evidence" value="ECO:0007669"/>
    <property type="project" value="TreeGrafter"/>
</dbReference>
<evidence type="ECO:0000256" key="6">
    <source>
        <dbReference type="ARBA" id="ARBA00023136"/>
    </source>
</evidence>
<dbReference type="RefSeq" id="WP_083578200.1">
    <property type="nucleotide sequence ID" value="NZ_FQZE01000014.1"/>
</dbReference>
<dbReference type="Pfam" id="PF16344">
    <property type="entry name" value="FecR_C"/>
    <property type="match status" value="1"/>
</dbReference>
<evidence type="ECO:0000256" key="7">
    <source>
        <dbReference type="ARBA" id="ARBA00023237"/>
    </source>
</evidence>
<dbReference type="PANTHER" id="PTHR30069">
    <property type="entry name" value="TONB-DEPENDENT OUTER MEMBRANE RECEPTOR"/>
    <property type="match status" value="1"/>
</dbReference>
<dbReference type="Gene3D" id="3.55.50.30">
    <property type="match status" value="1"/>
</dbReference>
<dbReference type="GO" id="GO:0015344">
    <property type="term" value="F:siderophore uptake transmembrane transporter activity"/>
    <property type="evidence" value="ECO:0007669"/>
    <property type="project" value="TreeGrafter"/>
</dbReference>
<feature type="domain" description="TonB-dependent receptor plug" evidence="9">
    <location>
        <begin position="277"/>
        <end position="346"/>
    </location>
</feature>
<dbReference type="Gene3D" id="2.40.170.20">
    <property type="entry name" value="TonB-dependent receptor, beta-barrel domain"/>
    <property type="match status" value="1"/>
</dbReference>
<keyword evidence="2" id="KW-0813">Transport</keyword>
<feature type="domain" description="Protein FecR C-terminal" evidence="10">
    <location>
        <begin position="37"/>
        <end position="96"/>
    </location>
</feature>
<dbReference type="Pfam" id="PF02462">
    <property type="entry name" value="Opacity"/>
    <property type="match status" value="1"/>
</dbReference>
<dbReference type="Pfam" id="PF07715">
    <property type="entry name" value="Plug"/>
    <property type="match status" value="1"/>
</dbReference>
<dbReference type="InterPro" id="IPR008969">
    <property type="entry name" value="CarboxyPept-like_regulatory"/>
</dbReference>
<dbReference type="InterPro" id="IPR036942">
    <property type="entry name" value="Beta-barrel_TonB_sf"/>
</dbReference>
<evidence type="ECO:0000256" key="2">
    <source>
        <dbReference type="ARBA" id="ARBA00022448"/>
    </source>
</evidence>
<dbReference type="InterPro" id="IPR037066">
    <property type="entry name" value="Plug_dom_sf"/>
</dbReference>
<evidence type="ECO:0000259" key="10">
    <source>
        <dbReference type="Pfam" id="PF16344"/>
    </source>
</evidence>
<dbReference type="Gene3D" id="2.170.130.10">
    <property type="entry name" value="TonB-dependent receptor, plug domain"/>
    <property type="match status" value="1"/>
</dbReference>
<gene>
    <name evidence="11" type="ORF">SAMN05444280_11487</name>
</gene>
<evidence type="ECO:0000313" key="11">
    <source>
        <dbReference type="EMBL" id="SHJ25682.1"/>
    </source>
</evidence>
<sequence length="910" mass="101962">MSSSTLFKSIILNLLFSFGFLFSSGQDKVMPSEKIAVEEFIQNLEIKYNVKFYFQESALKNKKVNTNCSGISLDECLEEMCNSISLEFYRSGDRIFLFEGEPVTETLGKSIEDTPEIQVEEKPEKDLNQLKQQAFKIFEIGTPGKNNTGRALLRGHVTSYETGDPVYNANVILAGTSQGVSTNQNGYFEIRVPVGNNTLQFSSIGMEPTQRIVNIYSDGVLNVQMETQMNIIGDVDVLGEQNGEVSRVFSGVERFEGKMLESLPALLGESDVIKSTLMLPGVSSVGEGTSGFNVRGGKTDQNLILIDNAPVFYPSHFFGNFSAINSDVVEDAVLYKGSIPSKYGGRISSVYEINTKTGKSDNISGVGGVGLFSARLMLEGPLAEKSSFVFSTRGTYSDWVLSQINIPELYNSEVGFNDVQGKVNFQLNPKNHLTVGTYLSNDKFKLRSDTLYRYKNLVSSALLEHEYNKNWKSEINLSYSNFFYNISGVGLPSLAFEMTHDVAYHGFKNYNEYSNNGRFKTYFGLESVWYKVNPGDITGGRESEINSFYSTSENAVEYGVFAGAEFSVTPLLSLETGIRWSGFLSLEDGERFLYAEGFPLSEENITDTISSAPNSIKKHYNNPEFRLSANYMLSQNASLKFSYNKTTQYIHMLTNTTAISPTDTWKLSDEYLPPQVGNQFSVGVVNSFWQNAIELTMEGYYKKIKNIKEYKPGASLLLNDHIETEILNGLGKAYGAELSIKKNGNRLTGWLAYTWSRILIKSNSPFPEEEFNDGEYFPASYDKPHNLNLFANLKASRRLLLSTTLNYATGRPITLPVAKYRLGDKILLHYSDYNQYRIPDYFRIDLSVTLKGSLKADKLFDTSTTFSIYNLTGRKNAYSVFYKGDGVRLEGYKLSIFGSAIPTLTFNFNF</sequence>
<feature type="domain" description="Porin opacity type" evidence="8">
    <location>
        <begin position="511"/>
        <end position="582"/>
    </location>
</feature>
<dbReference type="SUPFAM" id="SSF56935">
    <property type="entry name" value="Porins"/>
    <property type="match status" value="1"/>
</dbReference>
<dbReference type="EMBL" id="FQZE01000014">
    <property type="protein sequence ID" value="SHJ25682.1"/>
    <property type="molecule type" value="Genomic_DNA"/>
</dbReference>
<reference evidence="11 12" key="1">
    <citation type="submission" date="2016-11" db="EMBL/GenBank/DDBJ databases">
        <authorList>
            <person name="Jaros S."/>
            <person name="Januszkiewicz K."/>
            <person name="Wedrychowicz H."/>
        </authorList>
    </citation>
    <scope>NUCLEOTIDE SEQUENCE [LARGE SCALE GENOMIC DNA]</scope>
    <source>
        <strain evidence="11 12">DSM 27063</strain>
    </source>
</reference>
<dbReference type="STRING" id="1168035.SAMN05444280_11487"/>
<dbReference type="SUPFAM" id="SSF49464">
    <property type="entry name" value="Carboxypeptidase regulatory domain-like"/>
    <property type="match status" value="1"/>
</dbReference>
<keyword evidence="4" id="KW-0812">Transmembrane</keyword>
<proteinExistence type="predicted"/>
<organism evidence="11 12">
    <name type="scientific">Tangfeifania diversioriginum</name>
    <dbReference type="NCBI Taxonomy" id="1168035"/>
    <lineage>
        <taxon>Bacteria</taxon>
        <taxon>Pseudomonadati</taxon>
        <taxon>Bacteroidota</taxon>
        <taxon>Bacteroidia</taxon>
        <taxon>Marinilabiliales</taxon>
        <taxon>Prolixibacteraceae</taxon>
        <taxon>Tangfeifania</taxon>
    </lineage>
</organism>
<keyword evidence="6" id="KW-0472">Membrane</keyword>
<dbReference type="GO" id="GO:0015288">
    <property type="term" value="F:porin activity"/>
    <property type="evidence" value="ECO:0007669"/>
    <property type="project" value="InterPro"/>
</dbReference>
<keyword evidence="3" id="KW-1134">Transmembrane beta strand</keyword>
<keyword evidence="5" id="KW-0732">Signal</keyword>
<dbReference type="Gene3D" id="2.60.40.1120">
    <property type="entry name" value="Carboxypeptidase-like, regulatory domain"/>
    <property type="match status" value="1"/>
</dbReference>
<comment type="subcellular location">
    <subcellularLocation>
        <location evidence="1">Cell outer membrane</location>
        <topology evidence="1">Multi-pass membrane protein</topology>
    </subcellularLocation>
</comment>
<evidence type="ECO:0000256" key="1">
    <source>
        <dbReference type="ARBA" id="ARBA00004571"/>
    </source>
</evidence>
<dbReference type="AlphaFoldDB" id="A0A1M6HTY1"/>
<evidence type="ECO:0000256" key="4">
    <source>
        <dbReference type="ARBA" id="ARBA00022692"/>
    </source>
</evidence>
<dbReference type="InterPro" id="IPR012910">
    <property type="entry name" value="Plug_dom"/>
</dbReference>
<keyword evidence="12" id="KW-1185">Reference proteome</keyword>
<evidence type="ECO:0000259" key="9">
    <source>
        <dbReference type="Pfam" id="PF07715"/>
    </source>
</evidence>
<dbReference type="Proteomes" id="UP000184050">
    <property type="component" value="Unassembled WGS sequence"/>
</dbReference>
<accession>A0A1M6HTY1</accession>
<dbReference type="InterPro" id="IPR003394">
    <property type="entry name" value="Porin_opacity"/>
</dbReference>
<dbReference type="GO" id="GO:0009279">
    <property type="term" value="C:cell outer membrane"/>
    <property type="evidence" value="ECO:0007669"/>
    <property type="project" value="UniProtKB-SubCell"/>
</dbReference>
<protein>
    <submittedName>
        <fullName evidence="11">Outer membrane receptor proteins, mostly Fe transport</fullName>
    </submittedName>
</protein>
<name>A0A1M6HTY1_9BACT</name>
<dbReference type="InterPro" id="IPR039426">
    <property type="entry name" value="TonB-dep_rcpt-like"/>
</dbReference>
<dbReference type="PANTHER" id="PTHR30069:SF29">
    <property type="entry name" value="HEMOGLOBIN AND HEMOGLOBIN-HAPTOGLOBIN-BINDING PROTEIN 1-RELATED"/>
    <property type="match status" value="1"/>
</dbReference>